<dbReference type="InterPro" id="IPR011990">
    <property type="entry name" value="TPR-like_helical_dom_sf"/>
</dbReference>
<proteinExistence type="predicted"/>
<feature type="compositionally biased region" description="Low complexity" evidence="1">
    <location>
        <begin position="280"/>
        <end position="295"/>
    </location>
</feature>
<organism evidence="2 3">
    <name type="scientific">Croceicoccus esteveae</name>
    <dbReference type="NCBI Taxonomy" id="3075597"/>
    <lineage>
        <taxon>Bacteria</taxon>
        <taxon>Pseudomonadati</taxon>
        <taxon>Pseudomonadota</taxon>
        <taxon>Alphaproteobacteria</taxon>
        <taxon>Sphingomonadales</taxon>
        <taxon>Erythrobacteraceae</taxon>
        <taxon>Croceicoccus</taxon>
    </lineage>
</organism>
<dbReference type="EMBL" id="JAVRHS010000003">
    <property type="protein sequence ID" value="MDT0575646.1"/>
    <property type="molecule type" value="Genomic_DNA"/>
</dbReference>
<feature type="compositionally biased region" description="Pro residues" evidence="1">
    <location>
        <begin position="314"/>
        <end position="329"/>
    </location>
</feature>
<evidence type="ECO:0000313" key="2">
    <source>
        <dbReference type="EMBL" id="MDT0575646.1"/>
    </source>
</evidence>
<feature type="region of interest" description="Disordered" evidence="1">
    <location>
        <begin position="266"/>
        <end position="355"/>
    </location>
</feature>
<evidence type="ECO:0000256" key="1">
    <source>
        <dbReference type="SAM" id="MobiDB-lite"/>
    </source>
</evidence>
<reference evidence="2 3" key="1">
    <citation type="submission" date="2023-09" db="EMBL/GenBank/DDBJ databases">
        <authorList>
            <person name="Rey-Velasco X."/>
        </authorList>
    </citation>
    <scope>NUCLEOTIDE SEQUENCE [LARGE SCALE GENOMIC DNA]</scope>
    <source>
        <strain evidence="2 3">F390</strain>
    </source>
</reference>
<dbReference type="Proteomes" id="UP001259803">
    <property type="component" value="Unassembled WGS sequence"/>
</dbReference>
<keyword evidence="3" id="KW-1185">Reference proteome</keyword>
<dbReference type="SUPFAM" id="SSF48452">
    <property type="entry name" value="TPR-like"/>
    <property type="match status" value="1"/>
</dbReference>
<feature type="compositionally biased region" description="Low complexity" evidence="1">
    <location>
        <begin position="330"/>
        <end position="340"/>
    </location>
</feature>
<dbReference type="RefSeq" id="WP_311340225.1">
    <property type="nucleotide sequence ID" value="NZ_JAVRHS010000003.1"/>
</dbReference>
<sequence length="489" mass="51174">MVQPLPGPDAQAFARARARLQSDPANPAALREAAVLAVRLGHYELARQYVAQAATVMPSDPVMSAVEAALMVQEGAADRAIAMFTAAQRAGAMIDTLAADRALAYDLIGDQPSAAHYYDLAHRQLPVTSSRAVSHAASELIRRHALSLTIGGNRAEADALLRPLLDAQDLAAWRTRAFILAIDNQAEQAEALLHLVLPEELASGLAPYMQTMKRLTRAQQAAAANLGMFPQLGDLPQTGEVRLAGRGRTAPAPGAGPVASSVAGAITSPVSARRPDRSGTRVSAAQAARDAAFATRTREARTGPAAPAAAVPISTPPPAPPPAPVPASPSAPAVTATTAPQPRDASQVRQQPAPVQQPLEVEPREILPMAAPTQLALATTPAPTIASPPDATPVRAGLTQERIWVQLGTGTDLEALLFGWQNYKRLSGLTLLRRDPFLAPSGAERRLLTGPYPDTGSALRAVAALQESGLNAFVWSNPPDQVVQPLPVP</sequence>
<feature type="compositionally biased region" description="Low complexity" evidence="1">
    <location>
        <begin position="302"/>
        <end position="313"/>
    </location>
</feature>
<gene>
    <name evidence="2" type="ORF">RM533_05565</name>
</gene>
<name>A0ABU2ZHH9_9SPHN</name>
<evidence type="ECO:0000313" key="3">
    <source>
        <dbReference type="Proteomes" id="UP001259803"/>
    </source>
</evidence>
<dbReference type="Gene3D" id="1.25.40.10">
    <property type="entry name" value="Tetratricopeptide repeat domain"/>
    <property type="match status" value="1"/>
</dbReference>
<comment type="caution">
    <text evidence="2">The sequence shown here is derived from an EMBL/GenBank/DDBJ whole genome shotgun (WGS) entry which is preliminary data.</text>
</comment>
<protein>
    <recommendedName>
        <fullName evidence="4">SPOR domain-containing protein</fullName>
    </recommendedName>
</protein>
<accession>A0ABU2ZHH9</accession>
<evidence type="ECO:0008006" key="4">
    <source>
        <dbReference type="Google" id="ProtNLM"/>
    </source>
</evidence>